<evidence type="ECO:0000256" key="1">
    <source>
        <dbReference type="SAM" id="MobiDB-lite"/>
    </source>
</evidence>
<organism evidence="2">
    <name type="scientific">Cacopsylla melanoneura</name>
    <dbReference type="NCBI Taxonomy" id="428564"/>
    <lineage>
        <taxon>Eukaryota</taxon>
        <taxon>Metazoa</taxon>
        <taxon>Ecdysozoa</taxon>
        <taxon>Arthropoda</taxon>
        <taxon>Hexapoda</taxon>
        <taxon>Insecta</taxon>
        <taxon>Pterygota</taxon>
        <taxon>Neoptera</taxon>
        <taxon>Paraneoptera</taxon>
        <taxon>Hemiptera</taxon>
        <taxon>Sternorrhyncha</taxon>
        <taxon>Psylloidea</taxon>
        <taxon>Psyllidae</taxon>
        <taxon>Psyllinae</taxon>
        <taxon>Cacopsylla</taxon>
    </lineage>
</organism>
<dbReference type="EMBL" id="HBUF01063241">
    <property type="protein sequence ID" value="CAG6626674.1"/>
    <property type="molecule type" value="Transcribed_RNA"/>
</dbReference>
<name>A0A8D8VM02_9HEMI</name>
<evidence type="ECO:0000313" key="2">
    <source>
        <dbReference type="EMBL" id="CAG6626674.1"/>
    </source>
</evidence>
<dbReference type="AlphaFoldDB" id="A0A8D8VM02"/>
<feature type="region of interest" description="Disordered" evidence="1">
    <location>
        <begin position="244"/>
        <end position="277"/>
    </location>
</feature>
<reference evidence="2" key="1">
    <citation type="submission" date="2021-05" db="EMBL/GenBank/DDBJ databases">
        <authorList>
            <person name="Alioto T."/>
            <person name="Alioto T."/>
            <person name="Gomez Garrido J."/>
        </authorList>
    </citation>
    <scope>NUCLEOTIDE SEQUENCE</scope>
</reference>
<accession>A0A8D8VM02</accession>
<dbReference type="Gene3D" id="3.40.50.300">
    <property type="entry name" value="P-loop containing nucleotide triphosphate hydrolases"/>
    <property type="match status" value="1"/>
</dbReference>
<dbReference type="InterPro" id="IPR027417">
    <property type="entry name" value="P-loop_NTPase"/>
</dbReference>
<protein>
    <submittedName>
        <fullName evidence="2">Uncharacterized protein</fullName>
    </submittedName>
</protein>
<dbReference type="SUPFAM" id="SSF52540">
    <property type="entry name" value="P-loop containing nucleoside triphosphate hydrolases"/>
    <property type="match status" value="1"/>
</dbReference>
<sequence>MATPKSKKPSPLISINSPKVAVWQQCKKCLIYLNQKDNGLHVCQDLMQMKHPFILENALYAFIETTNGIDNPNINADNLVLMSLSAIQLCKFQIGEPVQLSDVKSKRSVAKLVWPTCAKSLLSAQVTEHVLQHDLKMSSGDPIHISSLVHTPQPLSQVYLHCSTHVDQYESLALMTAVGSQLRSKLIHCDQTVTVVFYGVALSFTVQKLVPCQETTLFGQSPASPISTATDSITEHFQTLSLSSNQKEKVSSPSSNQKETVSNLSSNQKEAVSNLSSNQKEPNQLLFYKVVNGTKFVITNYKTRVNGKENGGAVYRMEDIGGLDQIVEELVSILNVSLGVSPSIQGMKKSNGILIHGVNGTGKTSLIQSLASHMKVTRAEIHIRPGEASHFMSSVSNRSSA</sequence>
<proteinExistence type="predicted"/>